<evidence type="ECO:0000313" key="4">
    <source>
        <dbReference type="Proteomes" id="UP000033187"/>
    </source>
</evidence>
<proteinExistence type="predicted"/>
<dbReference type="InterPro" id="IPR029062">
    <property type="entry name" value="Class_I_gatase-like"/>
</dbReference>
<protein>
    <submittedName>
        <fullName evidence="3">Isonitrile hydratase</fullName>
        <ecNumber evidence="3">4.2.1.103</ecNumber>
    </submittedName>
</protein>
<keyword evidence="3" id="KW-0456">Lyase</keyword>
<dbReference type="EC" id="4.2.1.103" evidence="3"/>
<gene>
    <name evidence="3" type="primary">inhA</name>
    <name evidence="3" type="ORF">YBN1229_v1_1638</name>
</gene>
<dbReference type="OrthoDB" id="9793422at2"/>
<dbReference type="InterPro" id="IPR052158">
    <property type="entry name" value="INH-QAR"/>
</dbReference>
<name>A0A0D6JEY8_9HYPH</name>
<dbReference type="GO" id="GO:0006355">
    <property type="term" value="P:regulation of DNA-templated transcription"/>
    <property type="evidence" value="ECO:0007669"/>
    <property type="project" value="TreeGrafter"/>
</dbReference>
<dbReference type="PANTHER" id="PTHR43130:SF2">
    <property type="entry name" value="DJ-1_PFPI DOMAIN-CONTAINING PROTEIN"/>
    <property type="match status" value="1"/>
</dbReference>
<dbReference type="RefSeq" id="WP_046477765.1">
    <property type="nucleotide sequence ID" value="NZ_LN829118.1"/>
</dbReference>
<dbReference type="Pfam" id="PF01965">
    <property type="entry name" value="DJ-1_PfpI"/>
    <property type="match status" value="1"/>
</dbReference>
<reference evidence="4" key="1">
    <citation type="submission" date="2015-02" db="EMBL/GenBank/DDBJ databases">
        <authorList>
            <person name="Chooi Y.-H."/>
        </authorList>
    </citation>
    <scope>NUCLEOTIDE SEQUENCE [LARGE SCALE GENOMIC DNA]</scope>
    <source>
        <strain evidence="4">strain Y</strain>
    </source>
</reference>
<dbReference type="InterPro" id="IPR002818">
    <property type="entry name" value="DJ-1/PfpI"/>
</dbReference>
<dbReference type="Proteomes" id="UP000033187">
    <property type="component" value="Chromosome 1"/>
</dbReference>
<dbReference type="AlphaFoldDB" id="A0A0D6JEY8"/>
<evidence type="ECO:0000256" key="1">
    <source>
        <dbReference type="SAM" id="MobiDB-lite"/>
    </source>
</evidence>
<evidence type="ECO:0000313" key="3">
    <source>
        <dbReference type="EMBL" id="CPR18281.1"/>
    </source>
</evidence>
<dbReference type="PANTHER" id="PTHR43130">
    <property type="entry name" value="ARAC-FAMILY TRANSCRIPTIONAL REGULATOR"/>
    <property type="match status" value="1"/>
</dbReference>
<dbReference type="KEGG" id="fiy:BN1229_v1_1638"/>
<accession>A0A0D6JEY8</accession>
<dbReference type="CDD" id="cd03139">
    <property type="entry name" value="GATase1_PfpI_2"/>
    <property type="match status" value="1"/>
</dbReference>
<organism evidence="3 4">
    <name type="scientific">Candidatus Filomicrobium marinum</name>
    <dbReference type="NCBI Taxonomy" id="1608628"/>
    <lineage>
        <taxon>Bacteria</taxon>
        <taxon>Pseudomonadati</taxon>
        <taxon>Pseudomonadota</taxon>
        <taxon>Alphaproteobacteria</taxon>
        <taxon>Hyphomicrobiales</taxon>
        <taxon>Hyphomicrobiaceae</taxon>
        <taxon>Filomicrobium</taxon>
    </lineage>
</organism>
<dbReference type="Gene3D" id="3.40.50.880">
    <property type="match status" value="1"/>
</dbReference>
<evidence type="ECO:0000259" key="2">
    <source>
        <dbReference type="Pfam" id="PF01965"/>
    </source>
</evidence>
<feature type="domain" description="DJ-1/PfpI" evidence="2">
    <location>
        <begin position="8"/>
        <end position="167"/>
    </location>
</feature>
<sequence length="244" mass="26468">MDDTKHQIGLILFPQLTQLDLTGPFEVLARLPDAQVHLIWKDLDPVLSDVGLRILPTTTFTDCPDLDVICIPGGPGMNDLLNDEEVLAFVRRQGANARFVTSVCTGALVLGAAGLLQGYKAATHWASMHFLESFGATPVNTRVCIDRNRITGGGVTAGIDFGLLLAEALSDRMTAEKIQLYMEYNPEPPFTAGSPDTAPPAVVSEFRSYAEGMLKRRGEAVAQAAQRLKETTSEQASFKQPLPR</sequence>
<feature type="region of interest" description="Disordered" evidence="1">
    <location>
        <begin position="224"/>
        <end position="244"/>
    </location>
</feature>
<dbReference type="KEGG" id="fil:BN1229_v1_1635"/>
<dbReference type="GO" id="GO:0050549">
    <property type="term" value="F:cyclohexyl-isocyanide hydratase activity"/>
    <property type="evidence" value="ECO:0007669"/>
    <property type="project" value="UniProtKB-EC"/>
</dbReference>
<keyword evidence="4" id="KW-1185">Reference proteome</keyword>
<dbReference type="SUPFAM" id="SSF52317">
    <property type="entry name" value="Class I glutamine amidotransferase-like"/>
    <property type="match status" value="1"/>
</dbReference>
<dbReference type="EMBL" id="LN829119">
    <property type="protein sequence ID" value="CPR18281.1"/>
    <property type="molecule type" value="Genomic_DNA"/>
</dbReference>